<reference evidence="1 2" key="1">
    <citation type="submission" date="2021-01" db="EMBL/GenBank/DDBJ databases">
        <title>Whole genome shotgun sequence of Cellulomonas phragmiteti NBRC 110785.</title>
        <authorList>
            <person name="Komaki H."/>
            <person name="Tamura T."/>
        </authorList>
    </citation>
    <scope>NUCLEOTIDE SEQUENCE [LARGE SCALE GENOMIC DNA]</scope>
    <source>
        <strain evidence="1 2">NBRC 110785</strain>
    </source>
</reference>
<keyword evidence="2" id="KW-1185">Reference proteome</keyword>
<proteinExistence type="predicted"/>
<gene>
    <name evidence="1" type="ORF">Cph01nite_36830</name>
</gene>
<dbReference type="EMBL" id="BONP01000046">
    <property type="protein sequence ID" value="GIG41921.1"/>
    <property type="molecule type" value="Genomic_DNA"/>
</dbReference>
<comment type="caution">
    <text evidence="1">The sequence shown here is derived from an EMBL/GenBank/DDBJ whole genome shotgun (WGS) entry which is preliminary data.</text>
</comment>
<dbReference type="Proteomes" id="UP000614741">
    <property type="component" value="Unassembled WGS sequence"/>
</dbReference>
<name>A0ABQ4DRE5_9CELL</name>
<evidence type="ECO:0000313" key="2">
    <source>
        <dbReference type="Proteomes" id="UP000614741"/>
    </source>
</evidence>
<accession>A0ABQ4DRE5</accession>
<dbReference type="RefSeq" id="WP_378088783.1">
    <property type="nucleotide sequence ID" value="NZ_JBHLSY010000003.1"/>
</dbReference>
<protein>
    <submittedName>
        <fullName evidence="1">Uncharacterized protein</fullName>
    </submittedName>
</protein>
<organism evidence="1 2">
    <name type="scientific">Cellulomonas phragmiteti</name>
    <dbReference type="NCBI Taxonomy" id="478780"/>
    <lineage>
        <taxon>Bacteria</taxon>
        <taxon>Bacillati</taxon>
        <taxon>Actinomycetota</taxon>
        <taxon>Actinomycetes</taxon>
        <taxon>Micrococcales</taxon>
        <taxon>Cellulomonadaceae</taxon>
        <taxon>Cellulomonas</taxon>
    </lineage>
</organism>
<sequence>MSPTLVAGHCVPEASVFLAQVGFTVLRPGVALPAPLGDEPVRMATSGDQCWLYRQGPV</sequence>
<evidence type="ECO:0000313" key="1">
    <source>
        <dbReference type="EMBL" id="GIG41921.1"/>
    </source>
</evidence>